<keyword evidence="9" id="KW-1185">Reference proteome</keyword>
<dbReference type="GO" id="GO:0005634">
    <property type="term" value="C:nucleus"/>
    <property type="evidence" value="ECO:0007669"/>
    <property type="project" value="UniProtKB-SubCell"/>
</dbReference>
<comment type="caution">
    <text evidence="8">The sequence shown here is derived from an EMBL/GenBank/DDBJ whole genome shotgun (WGS) entry which is preliminary data.</text>
</comment>
<evidence type="ECO:0000256" key="6">
    <source>
        <dbReference type="ARBA" id="ARBA00023328"/>
    </source>
</evidence>
<feature type="compositionally biased region" description="Basic and acidic residues" evidence="7">
    <location>
        <begin position="378"/>
        <end position="387"/>
    </location>
</feature>
<dbReference type="GO" id="GO:0000775">
    <property type="term" value="C:chromosome, centromeric region"/>
    <property type="evidence" value="ECO:0007669"/>
    <property type="project" value="UniProtKB-SubCell"/>
</dbReference>
<reference evidence="8" key="1">
    <citation type="journal article" date="2020" name="Stud. Mycol.">
        <title>101 Dothideomycetes genomes: a test case for predicting lifestyles and emergence of pathogens.</title>
        <authorList>
            <person name="Haridas S."/>
            <person name="Albert R."/>
            <person name="Binder M."/>
            <person name="Bloem J."/>
            <person name="Labutti K."/>
            <person name="Salamov A."/>
            <person name="Andreopoulos B."/>
            <person name="Baker S."/>
            <person name="Barry K."/>
            <person name="Bills G."/>
            <person name="Bluhm B."/>
            <person name="Cannon C."/>
            <person name="Castanera R."/>
            <person name="Culley D."/>
            <person name="Daum C."/>
            <person name="Ezra D."/>
            <person name="Gonzalez J."/>
            <person name="Henrissat B."/>
            <person name="Kuo A."/>
            <person name="Liang C."/>
            <person name="Lipzen A."/>
            <person name="Lutzoni F."/>
            <person name="Magnuson J."/>
            <person name="Mondo S."/>
            <person name="Nolan M."/>
            <person name="Ohm R."/>
            <person name="Pangilinan J."/>
            <person name="Park H.-J."/>
            <person name="Ramirez L."/>
            <person name="Alfaro M."/>
            <person name="Sun H."/>
            <person name="Tritt A."/>
            <person name="Yoshinaga Y."/>
            <person name="Zwiers L.-H."/>
            <person name="Turgeon B."/>
            <person name="Goodwin S."/>
            <person name="Spatafora J."/>
            <person name="Crous P."/>
            <person name="Grigoriev I."/>
        </authorList>
    </citation>
    <scope>NUCLEOTIDE SEQUENCE</scope>
    <source>
        <strain evidence="8">ATCC 74209</strain>
    </source>
</reference>
<evidence type="ECO:0000256" key="4">
    <source>
        <dbReference type="ARBA" id="ARBA00022454"/>
    </source>
</evidence>
<evidence type="ECO:0000256" key="7">
    <source>
        <dbReference type="SAM" id="MobiDB-lite"/>
    </source>
</evidence>
<name>A0A9P4JVB6_9PLEO</name>
<dbReference type="EMBL" id="ML993885">
    <property type="protein sequence ID" value="KAF2204087.1"/>
    <property type="molecule type" value="Genomic_DNA"/>
</dbReference>
<sequence>MADIPLYPLYNSTYHIYRLSPLYHGASPLLHERTLRTHARRLRDLLKGDNVRGVQVNFPGSENTLHNAGPLEDCRWDMLGDEDAWIVAHGQAIDPEASQISSAVTSDLARGIHIELQYAENTYSALLLREPGTTSSLPNFTSLPLLLVKMPAPLREIFFNHLSTTFDARIAPLKLPSTFLTATLESYFRSLTADNSTQTIKDTIQQLQIQLAFPTSTTLLKHIDITIAREDVPGFVTQGKASLKGSKRSPFTSAFTVYLKKHLAMDLSNPKIHISRIACGAFVLASEGRIKLVPPTPLPSDISASDASPPATSAAEQATHGLYSALVREASGTARFLPDDIVDELNVSSPTSSGSLRRDRKKRASSTTDKTSKRQKGREKTAKELRRPCLNQESLVT</sequence>
<evidence type="ECO:0000256" key="1">
    <source>
        <dbReference type="ARBA" id="ARBA00004123"/>
    </source>
</evidence>
<evidence type="ECO:0000313" key="8">
    <source>
        <dbReference type="EMBL" id="KAF2204087.1"/>
    </source>
</evidence>
<comment type="subcellular location">
    <subcellularLocation>
        <location evidence="2">Chromosome</location>
        <location evidence="2">Centromere</location>
    </subcellularLocation>
    <subcellularLocation>
        <location evidence="1">Nucleus</location>
    </subcellularLocation>
</comment>
<feature type="region of interest" description="Disordered" evidence="7">
    <location>
        <begin position="347"/>
        <end position="397"/>
    </location>
</feature>
<evidence type="ECO:0000256" key="2">
    <source>
        <dbReference type="ARBA" id="ARBA00004584"/>
    </source>
</evidence>
<protein>
    <submittedName>
        <fullName evidence="8">Uncharacterized protein</fullName>
    </submittedName>
</protein>
<comment type="similarity">
    <text evidence="3">Belongs to the CENP-L/IML3 family.</text>
</comment>
<proteinExistence type="inferred from homology"/>
<keyword evidence="4" id="KW-0158">Chromosome</keyword>
<dbReference type="AlphaFoldDB" id="A0A9P4JVB6"/>
<organism evidence="8 9">
    <name type="scientific">Delitschia confertaspora ATCC 74209</name>
    <dbReference type="NCBI Taxonomy" id="1513339"/>
    <lineage>
        <taxon>Eukaryota</taxon>
        <taxon>Fungi</taxon>
        <taxon>Dikarya</taxon>
        <taxon>Ascomycota</taxon>
        <taxon>Pezizomycotina</taxon>
        <taxon>Dothideomycetes</taxon>
        <taxon>Pleosporomycetidae</taxon>
        <taxon>Pleosporales</taxon>
        <taxon>Delitschiaceae</taxon>
        <taxon>Delitschia</taxon>
    </lineage>
</organism>
<dbReference type="InterPro" id="IPR025204">
    <property type="entry name" value="CENP-L"/>
</dbReference>
<gene>
    <name evidence="8" type="ORF">GQ43DRAFT_446985</name>
</gene>
<dbReference type="PANTHER" id="PTHR31740:SF2">
    <property type="entry name" value="CENTROMERE PROTEIN L"/>
    <property type="match status" value="1"/>
</dbReference>
<dbReference type="Pfam" id="PF13092">
    <property type="entry name" value="CENP-L"/>
    <property type="match status" value="1"/>
</dbReference>
<evidence type="ECO:0000256" key="5">
    <source>
        <dbReference type="ARBA" id="ARBA00023242"/>
    </source>
</evidence>
<dbReference type="Proteomes" id="UP000799536">
    <property type="component" value="Unassembled WGS sequence"/>
</dbReference>
<keyword evidence="6" id="KW-0137">Centromere</keyword>
<keyword evidence="5" id="KW-0539">Nucleus</keyword>
<evidence type="ECO:0000256" key="3">
    <source>
        <dbReference type="ARBA" id="ARBA00011060"/>
    </source>
</evidence>
<dbReference type="PANTHER" id="PTHR31740">
    <property type="entry name" value="CENTROMERE PROTEIN L"/>
    <property type="match status" value="1"/>
</dbReference>
<evidence type="ECO:0000313" key="9">
    <source>
        <dbReference type="Proteomes" id="UP000799536"/>
    </source>
</evidence>
<accession>A0A9P4JVB6</accession>
<dbReference type="OrthoDB" id="8864979at2759"/>